<dbReference type="AlphaFoldDB" id="A0A5J4ZM30"/>
<reference evidence="2 3" key="1">
    <citation type="submission" date="2019-09" db="EMBL/GenBank/DDBJ databases">
        <title>A chromosome-level genome assembly of the Chinese tupelo Nyssa sinensis.</title>
        <authorList>
            <person name="Yang X."/>
            <person name="Kang M."/>
            <person name="Yang Y."/>
            <person name="Xiong H."/>
            <person name="Wang M."/>
            <person name="Zhang Z."/>
            <person name="Wang Z."/>
            <person name="Wu H."/>
            <person name="Ma T."/>
            <person name="Liu J."/>
            <person name="Xi Z."/>
        </authorList>
    </citation>
    <scope>NUCLEOTIDE SEQUENCE [LARGE SCALE GENOMIC DNA]</scope>
    <source>
        <strain evidence="2">J267</strain>
        <tissue evidence="2">Leaf</tissue>
    </source>
</reference>
<feature type="transmembrane region" description="Helical" evidence="1">
    <location>
        <begin position="6"/>
        <end position="27"/>
    </location>
</feature>
<feature type="transmembrane region" description="Helical" evidence="1">
    <location>
        <begin position="216"/>
        <end position="236"/>
    </location>
</feature>
<keyword evidence="3" id="KW-1185">Reference proteome</keyword>
<evidence type="ECO:0000256" key="1">
    <source>
        <dbReference type="SAM" id="Phobius"/>
    </source>
</evidence>
<name>A0A5J4ZM30_9ASTE</name>
<organism evidence="2 3">
    <name type="scientific">Nyssa sinensis</name>
    <dbReference type="NCBI Taxonomy" id="561372"/>
    <lineage>
        <taxon>Eukaryota</taxon>
        <taxon>Viridiplantae</taxon>
        <taxon>Streptophyta</taxon>
        <taxon>Embryophyta</taxon>
        <taxon>Tracheophyta</taxon>
        <taxon>Spermatophyta</taxon>
        <taxon>Magnoliopsida</taxon>
        <taxon>eudicotyledons</taxon>
        <taxon>Gunneridae</taxon>
        <taxon>Pentapetalae</taxon>
        <taxon>asterids</taxon>
        <taxon>Cornales</taxon>
        <taxon>Nyssaceae</taxon>
        <taxon>Nyssa</taxon>
    </lineage>
</organism>
<protein>
    <submittedName>
        <fullName evidence="2">Uncharacterized protein</fullName>
    </submittedName>
</protein>
<dbReference type="EMBL" id="CM018049">
    <property type="protein sequence ID" value="KAA8519710.1"/>
    <property type="molecule type" value="Genomic_DNA"/>
</dbReference>
<proteinExistence type="predicted"/>
<feature type="transmembrane region" description="Helical" evidence="1">
    <location>
        <begin position="108"/>
        <end position="128"/>
    </location>
</feature>
<accession>A0A5J4ZM30</accession>
<evidence type="ECO:0000313" key="2">
    <source>
        <dbReference type="EMBL" id="KAA8519710.1"/>
    </source>
</evidence>
<keyword evidence="1" id="KW-1133">Transmembrane helix</keyword>
<feature type="transmembrane region" description="Helical" evidence="1">
    <location>
        <begin position="83"/>
        <end position="102"/>
    </location>
</feature>
<sequence>MLLEAAFSLVASVLSVFSVACTIVTSIRNADRSKRNTGKDKETAMHLNAKRAQKLKSLQKRMDKMHKEKLGLVESMDKAMDTLGSKMLVLMLTYGTGSIILLRNYPYAGIRVLILMLVLYFYIVKVVFTPAFGRIKETKQLVQDLQRRQIELQNDVVYLKVKIEQLKSDCKSYNTKNLNTHGVQNGIGSLNSRIAKLQKAASEILEISKFEDELNLLFKVAIEFGISFPIIAYFVLRLFW</sequence>
<keyword evidence="1" id="KW-0472">Membrane</keyword>
<keyword evidence="1" id="KW-0812">Transmembrane</keyword>
<evidence type="ECO:0000313" key="3">
    <source>
        <dbReference type="Proteomes" id="UP000325577"/>
    </source>
</evidence>
<dbReference type="Proteomes" id="UP000325577">
    <property type="component" value="Linkage Group LG6"/>
</dbReference>
<dbReference type="OrthoDB" id="1666053at2759"/>
<gene>
    <name evidence="2" type="ORF">F0562_013966</name>
</gene>